<protein>
    <submittedName>
        <fullName evidence="1">Uncharacterized protein</fullName>
    </submittedName>
</protein>
<proteinExistence type="predicted"/>
<dbReference type="AlphaFoldDB" id="A0A0M9BSD7"/>
<evidence type="ECO:0000313" key="1">
    <source>
        <dbReference type="EMBL" id="KOY17859.1"/>
    </source>
</evidence>
<dbReference type="Proteomes" id="UP000037688">
    <property type="component" value="Unassembled WGS sequence"/>
</dbReference>
<sequence length="423" mass="49473">MEVLTKELISLFKVNKQRDIWDSWLDDEPTWEFIRALESDLRFKDTMDVELAADFLPKLFYNFEFPLKNNIQESEANEFLQLLSKNMLINMSDYWIVIPLLNAEATQNIKISDSMSILAGKREDKLGSLSQIIGLKQHEVNSRFRHTEKSRSAVFLEDPLLVIKVHHQHRIAHENAVEIAYYAVNFINVLYWGYIAPTIRKENFRRLRINVRKKVNQHLVIQNVSDSNWGHRPLNFEYDCNFKLDWLNEYEHGSKLLDLMNLVSFKYQQNELSARFLRGIRFFVRGINVTSGNRFFDAESDTILLLNIASECVLIKSQEEQNKSRKIKGRLSKLGNIEEVDIETRKLIIGRMSNLRGSYVHEGLSNVIDHNLNGLGNLTELEAYKKIVARFLSRAFELTEDCRMQATVNGNDIEEIWYQSFQA</sequence>
<dbReference type="EMBL" id="LITU01000033">
    <property type="protein sequence ID" value="KOY17859.1"/>
    <property type="molecule type" value="Genomic_DNA"/>
</dbReference>
<keyword evidence="2" id="KW-1185">Reference proteome</keyword>
<dbReference type="PATRIC" id="fig|1705561.3.peg.266"/>
<name>A0A0M9BSD7_9BACL</name>
<evidence type="ECO:0000313" key="2">
    <source>
        <dbReference type="Proteomes" id="UP000037688"/>
    </source>
</evidence>
<reference evidence="1 2" key="1">
    <citation type="submission" date="2015-08" db="EMBL/GenBank/DDBJ databases">
        <title>Draft genome sequence of cellulolytic and xylanolytic Paenibacillus sp. A59, isolated from a decaying forest soil from Patagonia, Argentina.</title>
        <authorList>
            <person name="Ghio S."/>
            <person name="Caceres A.M."/>
            <person name="Talia P."/>
            <person name="Grasso D."/>
            <person name="Campos E."/>
        </authorList>
    </citation>
    <scope>NUCLEOTIDE SEQUENCE [LARGE SCALE GENOMIC DNA]</scope>
    <source>
        <strain evidence="1 2">A59</strain>
    </source>
</reference>
<organism evidence="1 2">
    <name type="scientific">Paenibacillus xylanivorans</name>
    <dbReference type="NCBI Taxonomy" id="1705561"/>
    <lineage>
        <taxon>Bacteria</taxon>
        <taxon>Bacillati</taxon>
        <taxon>Bacillota</taxon>
        <taxon>Bacilli</taxon>
        <taxon>Bacillales</taxon>
        <taxon>Paenibacillaceae</taxon>
        <taxon>Paenibacillus</taxon>
    </lineage>
</organism>
<dbReference type="OrthoDB" id="2958758at2"/>
<gene>
    <name evidence="1" type="ORF">AMS66_03785</name>
</gene>
<comment type="caution">
    <text evidence="1">The sequence shown here is derived from an EMBL/GenBank/DDBJ whole genome shotgun (WGS) entry which is preliminary data.</text>
</comment>
<dbReference type="RefSeq" id="WP_053779515.1">
    <property type="nucleotide sequence ID" value="NZ_LITU01000033.1"/>
</dbReference>
<accession>A0A0M9BSD7</accession>